<dbReference type="Pfam" id="PF00023">
    <property type="entry name" value="Ank"/>
    <property type="match status" value="1"/>
</dbReference>
<sequence length="952" mass="110174">MQICSKEEQEKIISAFKNAIADRCELQDDFLKISEESLDKVSFDAIHKFNCFSTNETAHNFLLLIYSFIQIRPVLIPLYGKLLIKVSPYLGPLVSPQELMILFSSNKLIVLNLLEANLIKIENIIKHQQTDKQYIYYFCNEIRERDPAFFGKLVSNNESLEDFLYSISPEDHDKKRRDGMNDGKFETMIREGKIAKVHPNSRVSNSMYENSEFLTNITYAEYAAFFGNVDTLKYYLAFTNLKTDKLLIYAIAGGQTDVVNLLLEQKNIKFRITHECVLTAINFHTTDDIEINVNIKEDAEDNTNITLTRFYTLSDNKLSNSHQFKLAKYSSWTKSVYDSENCSITISIKGKKSKNQLEVKGMKKYVNIVDVFSSMKKLNWRYFIDNLLYVSDQINESCDEENSTILHFACLFGYKEVVKLLLSLYGDKNYFEHNYENDTDFDYNPEIQTRQSYINVNAQDKLKRTPLHLAILNQKTDIIKILFKCVDTDFRIQDIKGKTVVHYAAETKNRKIIPLFFDSTPNHDIDMSIPDNKGNVAFHYFCKPRCFDPKILKFVCDSPRVNPNHLNHKNVTEVIHSIIKRKRLPILEILAQSDRVDLNVQTPDRKETALMIVAHDDNLQACQILMKDLKRINPNLQDYKLRTALHLTIINVSPSVFEFLIQSPKVNMNIVDDFGLNPVFTAIYRHCSNFFECMLYAYRNRLKCKIPEYEVNNIDFDQRDLFSQSLLHYTIRSQLPTGIELLLKVCSINEPDSKGTSPFHQACAIAYLDIIKFVVSKLGIESEEDELQAIENNNNNKQNNSNPNNANNNMNNNANNGNTNYNVSISNNYTSQGQGNDTFINYYNSDEYIAYDDGSNYVLENSNDQFNNGGNGKVKTNDENEMKKAQYKPGEKIRINMKDFHGLTPFHYACQSQSISTVTYLYSLPGIKINEKDYRGIFMYIYFLRNTFLLCM</sequence>
<keyword evidence="2 3" id="KW-0040">ANK repeat</keyword>
<accession>A0ABR2KWP0</accession>
<evidence type="ECO:0000256" key="2">
    <source>
        <dbReference type="ARBA" id="ARBA00023043"/>
    </source>
</evidence>
<dbReference type="SMART" id="SM00248">
    <property type="entry name" value="ANK"/>
    <property type="match status" value="9"/>
</dbReference>
<organism evidence="5 6">
    <name type="scientific">Tritrichomonas musculus</name>
    <dbReference type="NCBI Taxonomy" id="1915356"/>
    <lineage>
        <taxon>Eukaryota</taxon>
        <taxon>Metamonada</taxon>
        <taxon>Parabasalia</taxon>
        <taxon>Tritrichomonadida</taxon>
        <taxon>Tritrichomonadidae</taxon>
        <taxon>Tritrichomonas</taxon>
    </lineage>
</organism>
<evidence type="ECO:0000313" key="6">
    <source>
        <dbReference type="Proteomes" id="UP001470230"/>
    </source>
</evidence>
<dbReference type="InterPro" id="IPR002110">
    <property type="entry name" value="Ankyrin_rpt"/>
</dbReference>
<dbReference type="InterPro" id="IPR036770">
    <property type="entry name" value="Ankyrin_rpt-contain_sf"/>
</dbReference>
<keyword evidence="1" id="KW-0677">Repeat</keyword>
<dbReference type="Pfam" id="PF12796">
    <property type="entry name" value="Ank_2"/>
    <property type="match status" value="2"/>
</dbReference>
<feature type="compositionally biased region" description="Low complexity" evidence="4">
    <location>
        <begin position="793"/>
        <end position="822"/>
    </location>
</feature>
<gene>
    <name evidence="5" type="ORF">M9Y10_023991</name>
</gene>
<keyword evidence="6" id="KW-1185">Reference proteome</keyword>
<dbReference type="Proteomes" id="UP001470230">
    <property type="component" value="Unassembled WGS sequence"/>
</dbReference>
<protein>
    <submittedName>
        <fullName evidence="5">Ankyrin repeat and FYVE domain-containing protein 1</fullName>
    </submittedName>
</protein>
<feature type="repeat" description="ANK" evidence="3">
    <location>
        <begin position="401"/>
        <end position="433"/>
    </location>
</feature>
<comment type="caution">
    <text evidence="5">The sequence shown here is derived from an EMBL/GenBank/DDBJ whole genome shotgun (WGS) entry which is preliminary data.</text>
</comment>
<dbReference type="SUPFAM" id="SSF48403">
    <property type="entry name" value="Ankyrin repeat"/>
    <property type="match status" value="2"/>
</dbReference>
<proteinExistence type="predicted"/>
<dbReference type="PANTHER" id="PTHR24198">
    <property type="entry name" value="ANKYRIN REPEAT AND PROTEIN KINASE DOMAIN-CONTAINING PROTEIN"/>
    <property type="match status" value="1"/>
</dbReference>
<evidence type="ECO:0000313" key="5">
    <source>
        <dbReference type="EMBL" id="KAK8895524.1"/>
    </source>
</evidence>
<evidence type="ECO:0000256" key="4">
    <source>
        <dbReference type="SAM" id="MobiDB-lite"/>
    </source>
</evidence>
<evidence type="ECO:0000256" key="1">
    <source>
        <dbReference type="ARBA" id="ARBA00022737"/>
    </source>
</evidence>
<dbReference type="Gene3D" id="1.25.40.20">
    <property type="entry name" value="Ankyrin repeat-containing domain"/>
    <property type="match status" value="3"/>
</dbReference>
<reference evidence="5 6" key="1">
    <citation type="submission" date="2024-04" db="EMBL/GenBank/DDBJ databases">
        <title>Tritrichomonas musculus Genome.</title>
        <authorList>
            <person name="Alves-Ferreira E."/>
            <person name="Grigg M."/>
            <person name="Lorenzi H."/>
            <person name="Galac M."/>
        </authorList>
    </citation>
    <scope>NUCLEOTIDE SEQUENCE [LARGE SCALE GENOMIC DNA]</scope>
    <source>
        <strain evidence="5 6">EAF2021</strain>
    </source>
</reference>
<dbReference type="PROSITE" id="PS50088">
    <property type="entry name" value="ANK_REPEAT"/>
    <property type="match status" value="1"/>
</dbReference>
<dbReference type="PANTHER" id="PTHR24198:SF165">
    <property type="entry name" value="ANKYRIN REPEAT-CONTAINING PROTEIN-RELATED"/>
    <property type="match status" value="1"/>
</dbReference>
<evidence type="ECO:0000256" key="3">
    <source>
        <dbReference type="PROSITE-ProRule" id="PRU00023"/>
    </source>
</evidence>
<name>A0ABR2KWP0_9EUKA</name>
<feature type="region of interest" description="Disordered" evidence="4">
    <location>
        <begin position="793"/>
        <end position="828"/>
    </location>
</feature>
<dbReference type="EMBL" id="JAPFFF010000003">
    <property type="protein sequence ID" value="KAK8895524.1"/>
    <property type="molecule type" value="Genomic_DNA"/>
</dbReference>